<comment type="caution">
    <text evidence="2">The sequence shown here is derived from an EMBL/GenBank/DDBJ whole genome shotgun (WGS) entry which is preliminary data.</text>
</comment>
<evidence type="ECO:0000313" key="2">
    <source>
        <dbReference type="EMBL" id="HDX31167.1"/>
    </source>
</evidence>
<sequence length="268" mass="31038">MKMVRLAAVILTYNEAHHIEACIASLQGCADVVVVWDSGSTDGTPARAQAAGALVVQRPFDNYAAQRQAALDAINAEWIFFVDADERVTPMLAAEIAQVLEESERSSQAPVGYWVPRRNLIVGHEMRGGGFYPDHQLRLLRRGTAHYVPDRHVHEIVELSGREAYLRHPLIHFNYFSWEQFHRKQRFYAAYEARILGMRGIRPRPHNFILQPLREFWRRFVTLSGWRDGWQGVRIAFWLAWYYGLMPYVILLRLRPEQTGYTTAGRMK</sequence>
<dbReference type="CDD" id="cd02511">
    <property type="entry name" value="Beta4Glucosyltransferase"/>
    <property type="match status" value="1"/>
</dbReference>
<dbReference type="EMBL" id="DSMG01000074">
    <property type="protein sequence ID" value="HDX31167.1"/>
    <property type="molecule type" value="Genomic_DNA"/>
</dbReference>
<dbReference type="InterPro" id="IPR001173">
    <property type="entry name" value="Glyco_trans_2-like"/>
</dbReference>
<dbReference type="Pfam" id="PF00535">
    <property type="entry name" value="Glycos_transf_2"/>
    <property type="match status" value="1"/>
</dbReference>
<accession>A0A7C1JSE6</accession>
<protein>
    <submittedName>
        <fullName evidence="2">Glycosyltransferase family 2 protein</fullName>
    </submittedName>
</protein>
<reference evidence="2" key="1">
    <citation type="journal article" date="2020" name="mSystems">
        <title>Genome- and Community-Level Interaction Insights into Carbon Utilization and Element Cycling Functions of Hydrothermarchaeota in Hydrothermal Sediment.</title>
        <authorList>
            <person name="Zhou Z."/>
            <person name="Liu Y."/>
            <person name="Xu W."/>
            <person name="Pan J."/>
            <person name="Luo Z.H."/>
            <person name="Li M."/>
        </authorList>
    </citation>
    <scope>NUCLEOTIDE SEQUENCE [LARGE SCALE GENOMIC DNA]</scope>
    <source>
        <strain evidence="2">SpSt-289</strain>
    </source>
</reference>
<keyword evidence="2" id="KW-0808">Transferase</keyword>
<proteinExistence type="predicted"/>
<dbReference type="SUPFAM" id="SSF53448">
    <property type="entry name" value="Nucleotide-diphospho-sugar transferases"/>
    <property type="match status" value="1"/>
</dbReference>
<dbReference type="PANTHER" id="PTHR43630:SF2">
    <property type="entry name" value="GLYCOSYLTRANSFERASE"/>
    <property type="match status" value="1"/>
</dbReference>
<name>A0A7C1JSE6_9CHLR</name>
<dbReference type="AlphaFoldDB" id="A0A7C1JSE6"/>
<dbReference type="InterPro" id="IPR029044">
    <property type="entry name" value="Nucleotide-diphossugar_trans"/>
</dbReference>
<dbReference type="Gene3D" id="3.90.550.10">
    <property type="entry name" value="Spore Coat Polysaccharide Biosynthesis Protein SpsA, Chain A"/>
    <property type="match status" value="1"/>
</dbReference>
<dbReference type="PANTHER" id="PTHR43630">
    <property type="entry name" value="POLY-BETA-1,6-N-ACETYL-D-GLUCOSAMINE SYNTHASE"/>
    <property type="match status" value="1"/>
</dbReference>
<organism evidence="2">
    <name type="scientific">Caldilinea aerophila</name>
    <dbReference type="NCBI Taxonomy" id="133453"/>
    <lineage>
        <taxon>Bacteria</taxon>
        <taxon>Bacillati</taxon>
        <taxon>Chloroflexota</taxon>
        <taxon>Caldilineae</taxon>
        <taxon>Caldilineales</taxon>
        <taxon>Caldilineaceae</taxon>
        <taxon>Caldilinea</taxon>
    </lineage>
</organism>
<evidence type="ECO:0000259" key="1">
    <source>
        <dbReference type="Pfam" id="PF00535"/>
    </source>
</evidence>
<dbReference type="GO" id="GO:0016740">
    <property type="term" value="F:transferase activity"/>
    <property type="evidence" value="ECO:0007669"/>
    <property type="project" value="UniProtKB-KW"/>
</dbReference>
<gene>
    <name evidence="2" type="ORF">ENQ20_06685</name>
</gene>
<feature type="domain" description="Glycosyltransferase 2-like" evidence="1">
    <location>
        <begin position="9"/>
        <end position="106"/>
    </location>
</feature>